<comment type="similarity">
    <text evidence="1">Belongs to the sorting nexin family.</text>
</comment>
<evidence type="ECO:0000256" key="4">
    <source>
        <dbReference type="ARBA" id="ARBA00023121"/>
    </source>
</evidence>
<dbReference type="AlphaFoldDB" id="A0A1Y2C4P6"/>
<evidence type="ECO:0000256" key="5">
    <source>
        <dbReference type="SAM" id="MobiDB-lite"/>
    </source>
</evidence>
<name>A0A1Y2C4P6_9FUNG</name>
<feature type="region of interest" description="Disordered" evidence="5">
    <location>
        <begin position="133"/>
        <end position="192"/>
    </location>
</feature>
<organism evidence="6 7">
    <name type="scientific">Rhizoclosmatium globosum</name>
    <dbReference type="NCBI Taxonomy" id="329046"/>
    <lineage>
        <taxon>Eukaryota</taxon>
        <taxon>Fungi</taxon>
        <taxon>Fungi incertae sedis</taxon>
        <taxon>Chytridiomycota</taxon>
        <taxon>Chytridiomycota incertae sedis</taxon>
        <taxon>Chytridiomycetes</taxon>
        <taxon>Chytridiales</taxon>
        <taxon>Chytriomycetaceae</taxon>
        <taxon>Rhizoclosmatium</taxon>
    </lineage>
</organism>
<sequence length="284" mass="32111">MKPWEKRLIAQSLHSITGHVLEEYVTEPLGTYEKLTTGIEKTLKWRHQLHVDYEASIEGLNGNREYLNQLEATETNAQRIASALRAELGGGNAGQSWEHLETLLQSHVQQLQQQHLSTWKALAGVQGLGQRASTSFSQAASQSQMQPTKPRSRPLPQASSPPSTHSWPTKTPKQPSRQYRENTRKDSIQKDLDRFQRDKIHDLRNMLLVYAVANRDHAKRCLEAWKVAKEAVGAGEGVHTMGLRIRIWERGVEAQRHIPSFAHVDLPQMPKNAFRIVSVAAMLS</sequence>
<dbReference type="Proteomes" id="UP000193642">
    <property type="component" value="Unassembled WGS sequence"/>
</dbReference>
<dbReference type="PANTHER" id="PTHR46979">
    <property type="entry name" value="SORTING NEXIN-41"/>
    <property type="match status" value="1"/>
</dbReference>
<feature type="compositionally biased region" description="Low complexity" evidence="5">
    <location>
        <begin position="133"/>
        <end position="146"/>
    </location>
</feature>
<evidence type="ECO:0000313" key="7">
    <source>
        <dbReference type="Proteomes" id="UP000193642"/>
    </source>
</evidence>
<keyword evidence="2" id="KW-0813">Transport</keyword>
<dbReference type="InterPro" id="IPR051079">
    <property type="entry name" value="Sorting_Nexin_Autophagy"/>
</dbReference>
<proteinExistence type="inferred from homology"/>
<dbReference type="EMBL" id="MCGO01000030">
    <property type="protein sequence ID" value="ORY41864.1"/>
    <property type="molecule type" value="Genomic_DNA"/>
</dbReference>
<evidence type="ECO:0000313" key="6">
    <source>
        <dbReference type="EMBL" id="ORY41864.1"/>
    </source>
</evidence>
<reference evidence="6 7" key="1">
    <citation type="submission" date="2016-07" db="EMBL/GenBank/DDBJ databases">
        <title>Pervasive Adenine N6-methylation of Active Genes in Fungi.</title>
        <authorList>
            <consortium name="DOE Joint Genome Institute"/>
            <person name="Mondo S.J."/>
            <person name="Dannebaum R.O."/>
            <person name="Kuo R.C."/>
            <person name="Labutti K."/>
            <person name="Haridas S."/>
            <person name="Kuo A."/>
            <person name="Salamov A."/>
            <person name="Ahrendt S.R."/>
            <person name="Lipzen A."/>
            <person name="Sullivan W."/>
            <person name="Andreopoulos W.B."/>
            <person name="Clum A."/>
            <person name="Lindquist E."/>
            <person name="Daum C."/>
            <person name="Ramamoorthy G.K."/>
            <person name="Gryganskyi A."/>
            <person name="Culley D."/>
            <person name="Magnuson J.K."/>
            <person name="James T.Y."/>
            <person name="O'Malley M.A."/>
            <person name="Stajich J.E."/>
            <person name="Spatafora J.W."/>
            <person name="Visel A."/>
            <person name="Grigoriev I.V."/>
        </authorList>
    </citation>
    <scope>NUCLEOTIDE SEQUENCE [LARGE SCALE GENOMIC DNA]</scope>
    <source>
        <strain evidence="6 7">JEL800</strain>
    </source>
</reference>
<dbReference type="PANTHER" id="PTHR46979:SF2">
    <property type="entry name" value="SORTING NEXIN-41"/>
    <property type="match status" value="1"/>
</dbReference>
<dbReference type="GO" id="GO:0008289">
    <property type="term" value="F:lipid binding"/>
    <property type="evidence" value="ECO:0007669"/>
    <property type="project" value="UniProtKB-KW"/>
</dbReference>
<feature type="compositionally biased region" description="Basic and acidic residues" evidence="5">
    <location>
        <begin position="178"/>
        <end position="192"/>
    </location>
</feature>
<keyword evidence="7" id="KW-1185">Reference proteome</keyword>
<dbReference type="InterPro" id="IPR027267">
    <property type="entry name" value="AH/BAR_dom_sf"/>
</dbReference>
<evidence type="ECO:0000256" key="3">
    <source>
        <dbReference type="ARBA" id="ARBA00022927"/>
    </source>
</evidence>
<gene>
    <name evidence="6" type="ORF">BCR33DRAFT_786605</name>
</gene>
<comment type="caution">
    <text evidence="6">The sequence shown here is derived from an EMBL/GenBank/DDBJ whole genome shotgun (WGS) entry which is preliminary data.</text>
</comment>
<dbReference type="OrthoDB" id="289314at2759"/>
<evidence type="ECO:0000256" key="2">
    <source>
        <dbReference type="ARBA" id="ARBA00022448"/>
    </source>
</evidence>
<keyword evidence="3" id="KW-0653">Protein transport</keyword>
<dbReference type="STRING" id="329046.A0A1Y2C4P6"/>
<feature type="compositionally biased region" description="Polar residues" evidence="5">
    <location>
        <begin position="157"/>
        <end position="177"/>
    </location>
</feature>
<evidence type="ECO:0000256" key="1">
    <source>
        <dbReference type="ARBA" id="ARBA00010883"/>
    </source>
</evidence>
<accession>A0A1Y2C4P6</accession>
<dbReference type="GO" id="GO:0015031">
    <property type="term" value="P:protein transport"/>
    <property type="evidence" value="ECO:0007669"/>
    <property type="project" value="UniProtKB-KW"/>
</dbReference>
<protein>
    <submittedName>
        <fullName evidence="6">Uncharacterized protein</fullName>
    </submittedName>
</protein>
<dbReference type="Gene3D" id="1.20.1270.60">
    <property type="entry name" value="Arfaptin homology (AH) domain/BAR domain"/>
    <property type="match status" value="1"/>
</dbReference>
<keyword evidence="4" id="KW-0446">Lipid-binding</keyword>